<organism evidence="2 3">
    <name type="scientific">Anthostomella pinea</name>
    <dbReference type="NCBI Taxonomy" id="933095"/>
    <lineage>
        <taxon>Eukaryota</taxon>
        <taxon>Fungi</taxon>
        <taxon>Dikarya</taxon>
        <taxon>Ascomycota</taxon>
        <taxon>Pezizomycotina</taxon>
        <taxon>Sordariomycetes</taxon>
        <taxon>Xylariomycetidae</taxon>
        <taxon>Xylariales</taxon>
        <taxon>Xylariaceae</taxon>
        <taxon>Anthostomella</taxon>
    </lineage>
</organism>
<evidence type="ECO:0000313" key="2">
    <source>
        <dbReference type="EMBL" id="CAJ2508623.1"/>
    </source>
</evidence>
<sequence length="89" mass="10179">MTKEDISPIDFSRLKGKLSGWASRPSNNTRPSTPARPSNPKNVHYSGTVELYQPKDNDRSKAETLADEDKDDLLFNNFIQRILDKEDEQ</sequence>
<evidence type="ECO:0000313" key="3">
    <source>
        <dbReference type="Proteomes" id="UP001295740"/>
    </source>
</evidence>
<dbReference type="EMBL" id="CAUWAG010000012">
    <property type="protein sequence ID" value="CAJ2508623.1"/>
    <property type="molecule type" value="Genomic_DNA"/>
</dbReference>
<feature type="compositionally biased region" description="Basic and acidic residues" evidence="1">
    <location>
        <begin position="53"/>
        <end position="64"/>
    </location>
</feature>
<proteinExistence type="predicted"/>
<reference evidence="2" key="1">
    <citation type="submission" date="2023-10" db="EMBL/GenBank/DDBJ databases">
        <authorList>
            <person name="Hackl T."/>
        </authorList>
    </citation>
    <scope>NUCLEOTIDE SEQUENCE</scope>
</reference>
<name>A0AAI8VQ38_9PEZI</name>
<feature type="region of interest" description="Disordered" evidence="1">
    <location>
        <begin position="17"/>
        <end position="65"/>
    </location>
</feature>
<evidence type="ECO:0000256" key="1">
    <source>
        <dbReference type="SAM" id="MobiDB-lite"/>
    </source>
</evidence>
<keyword evidence="3" id="KW-1185">Reference proteome</keyword>
<feature type="compositionally biased region" description="Polar residues" evidence="1">
    <location>
        <begin position="24"/>
        <end position="41"/>
    </location>
</feature>
<accession>A0AAI8VQ38</accession>
<comment type="caution">
    <text evidence="2">The sequence shown here is derived from an EMBL/GenBank/DDBJ whole genome shotgun (WGS) entry which is preliminary data.</text>
</comment>
<protein>
    <submittedName>
        <fullName evidence="2">Uu.00g136490.m01.CDS01</fullName>
    </submittedName>
</protein>
<gene>
    <name evidence="2" type="ORF">KHLLAP_LOCUS9091</name>
</gene>
<dbReference type="AlphaFoldDB" id="A0AAI8VQ38"/>
<dbReference type="Proteomes" id="UP001295740">
    <property type="component" value="Unassembled WGS sequence"/>
</dbReference>